<keyword evidence="3" id="KW-1185">Reference proteome</keyword>
<protein>
    <submittedName>
        <fullName evidence="2">Uncharacterized protein</fullName>
    </submittedName>
</protein>
<organism evidence="2 3">
    <name type="scientific">Capsicum baccatum</name>
    <name type="common">Peruvian pepper</name>
    <dbReference type="NCBI Taxonomy" id="33114"/>
    <lineage>
        <taxon>Eukaryota</taxon>
        <taxon>Viridiplantae</taxon>
        <taxon>Streptophyta</taxon>
        <taxon>Embryophyta</taxon>
        <taxon>Tracheophyta</taxon>
        <taxon>Spermatophyta</taxon>
        <taxon>Magnoliopsida</taxon>
        <taxon>eudicotyledons</taxon>
        <taxon>Gunneridae</taxon>
        <taxon>Pentapetalae</taxon>
        <taxon>asterids</taxon>
        <taxon>lamiids</taxon>
        <taxon>Solanales</taxon>
        <taxon>Solanaceae</taxon>
        <taxon>Solanoideae</taxon>
        <taxon>Capsiceae</taxon>
        <taxon>Capsicum</taxon>
    </lineage>
</organism>
<dbReference type="PANTHER" id="PTHR34141">
    <property type="match status" value="1"/>
</dbReference>
<sequence>MKAPCPLHLPYPRIRTAARRSRHRKTKRGSHGTRGRPFDSPHTRNVRGEGRSIKLDNAWALVGFPLSVPVLSCLFDAWGRPSKEPFPVRPLAGTWRPALTAGSARAVHRQPTGLGLGHSCPALRANLFPKLMDPFCRLPLPTLFHLPEVVHLGDLMRL</sequence>
<accession>A0A2G2UW24</accession>
<feature type="compositionally biased region" description="Basic and acidic residues" evidence="1">
    <location>
        <begin position="36"/>
        <end position="49"/>
    </location>
</feature>
<dbReference type="EMBL" id="MLFT02004022">
    <property type="protein sequence ID" value="PHT24950.1"/>
    <property type="molecule type" value="Genomic_DNA"/>
</dbReference>
<evidence type="ECO:0000313" key="3">
    <source>
        <dbReference type="Proteomes" id="UP000224567"/>
    </source>
</evidence>
<feature type="compositionally biased region" description="Basic residues" evidence="1">
    <location>
        <begin position="16"/>
        <end position="34"/>
    </location>
</feature>
<comment type="caution">
    <text evidence="2">The sequence shown here is derived from an EMBL/GenBank/DDBJ whole genome shotgun (WGS) entry which is preliminary data.</text>
</comment>
<gene>
    <name evidence="2" type="ORF">CQW23_35396</name>
</gene>
<dbReference type="OrthoDB" id="1712206at2759"/>
<name>A0A2G2UW24_CAPBA</name>
<reference evidence="3" key="2">
    <citation type="journal article" date="2017" name="J. Anim. Genet.">
        <title>Multiple reference genome sequences of hot pepper reveal the massive evolution of plant disease resistance genes by retroduplication.</title>
        <authorList>
            <person name="Kim S."/>
            <person name="Park J."/>
            <person name="Yeom S.-I."/>
            <person name="Kim Y.-M."/>
            <person name="Seo E."/>
            <person name="Kim K.-T."/>
            <person name="Kim M.-S."/>
            <person name="Lee J.M."/>
            <person name="Cheong K."/>
            <person name="Shin H.-S."/>
            <person name="Kim S.-B."/>
            <person name="Han K."/>
            <person name="Lee J."/>
            <person name="Park M."/>
            <person name="Lee H.-A."/>
            <person name="Lee H.-Y."/>
            <person name="Lee Y."/>
            <person name="Oh S."/>
            <person name="Lee J.H."/>
            <person name="Choi E."/>
            <person name="Choi E."/>
            <person name="Lee S.E."/>
            <person name="Jeon J."/>
            <person name="Kim H."/>
            <person name="Choi G."/>
            <person name="Song H."/>
            <person name="Lee J."/>
            <person name="Lee S.-C."/>
            <person name="Kwon J.-K."/>
            <person name="Lee H.-Y."/>
            <person name="Koo N."/>
            <person name="Hong Y."/>
            <person name="Kim R.W."/>
            <person name="Kang W.-H."/>
            <person name="Huh J.H."/>
            <person name="Kang B.-C."/>
            <person name="Yang T.-J."/>
            <person name="Lee Y.-H."/>
            <person name="Bennetzen J.L."/>
            <person name="Choi D."/>
        </authorList>
    </citation>
    <scope>NUCLEOTIDE SEQUENCE [LARGE SCALE GENOMIC DNA]</scope>
    <source>
        <strain evidence="3">cv. PBC81</strain>
    </source>
</reference>
<evidence type="ECO:0000256" key="1">
    <source>
        <dbReference type="SAM" id="MobiDB-lite"/>
    </source>
</evidence>
<feature type="region of interest" description="Disordered" evidence="1">
    <location>
        <begin position="1"/>
        <end position="49"/>
    </location>
</feature>
<proteinExistence type="predicted"/>
<dbReference type="PANTHER" id="PTHR34141:SF1">
    <property type="match status" value="1"/>
</dbReference>
<evidence type="ECO:0000313" key="2">
    <source>
        <dbReference type="EMBL" id="PHT24950.1"/>
    </source>
</evidence>
<reference evidence="2 3" key="1">
    <citation type="journal article" date="2017" name="Genome Biol.">
        <title>New reference genome sequences of hot pepper reveal the massive evolution of plant disease-resistance genes by retroduplication.</title>
        <authorList>
            <person name="Kim S."/>
            <person name="Park J."/>
            <person name="Yeom S.I."/>
            <person name="Kim Y.M."/>
            <person name="Seo E."/>
            <person name="Kim K.T."/>
            <person name="Kim M.S."/>
            <person name="Lee J.M."/>
            <person name="Cheong K."/>
            <person name="Shin H.S."/>
            <person name="Kim S.B."/>
            <person name="Han K."/>
            <person name="Lee J."/>
            <person name="Park M."/>
            <person name="Lee H.A."/>
            <person name="Lee H.Y."/>
            <person name="Lee Y."/>
            <person name="Oh S."/>
            <person name="Lee J.H."/>
            <person name="Choi E."/>
            <person name="Choi E."/>
            <person name="Lee S.E."/>
            <person name="Jeon J."/>
            <person name="Kim H."/>
            <person name="Choi G."/>
            <person name="Song H."/>
            <person name="Lee J."/>
            <person name="Lee S.C."/>
            <person name="Kwon J.K."/>
            <person name="Lee H.Y."/>
            <person name="Koo N."/>
            <person name="Hong Y."/>
            <person name="Kim R.W."/>
            <person name="Kang W.H."/>
            <person name="Huh J.H."/>
            <person name="Kang B.C."/>
            <person name="Yang T.J."/>
            <person name="Lee Y.H."/>
            <person name="Bennetzen J.L."/>
            <person name="Choi D."/>
        </authorList>
    </citation>
    <scope>NUCLEOTIDE SEQUENCE [LARGE SCALE GENOMIC DNA]</scope>
    <source>
        <strain evidence="3">cv. PBC81</strain>
    </source>
</reference>
<dbReference type="Proteomes" id="UP000224567">
    <property type="component" value="Unassembled WGS sequence"/>
</dbReference>
<dbReference type="AlphaFoldDB" id="A0A2G2UW24"/>